<dbReference type="EMBL" id="BMAO01017091">
    <property type="protein sequence ID" value="GFR13235.1"/>
    <property type="molecule type" value="Genomic_DNA"/>
</dbReference>
<sequence>MLSNCHEAKYAKVNRTLKDVSKEEFECPVAVEFYNKIIGGVDLADQIANVYKLNRKSCVEKSIFSPIDESSGQLMDCALWTQTSKPPTF</sequence>
<organism evidence="1 2">
    <name type="scientific">Trichonephila clavata</name>
    <name type="common">Joro spider</name>
    <name type="synonym">Nephila clavata</name>
    <dbReference type="NCBI Taxonomy" id="2740835"/>
    <lineage>
        <taxon>Eukaryota</taxon>
        <taxon>Metazoa</taxon>
        <taxon>Ecdysozoa</taxon>
        <taxon>Arthropoda</taxon>
        <taxon>Chelicerata</taxon>
        <taxon>Arachnida</taxon>
        <taxon>Araneae</taxon>
        <taxon>Araneomorphae</taxon>
        <taxon>Entelegynae</taxon>
        <taxon>Araneoidea</taxon>
        <taxon>Nephilidae</taxon>
        <taxon>Trichonephila</taxon>
    </lineage>
</organism>
<gene>
    <name evidence="1" type="primary">X975_25666</name>
    <name evidence="1" type="ORF">TNCT_36101</name>
</gene>
<protein>
    <submittedName>
        <fullName evidence="1">Rho guanine nucleotide exchange factor 10-like protein</fullName>
    </submittedName>
</protein>
<evidence type="ECO:0000313" key="1">
    <source>
        <dbReference type="EMBL" id="GFR13235.1"/>
    </source>
</evidence>
<dbReference type="AlphaFoldDB" id="A0A8X6H194"/>
<dbReference type="OrthoDB" id="6152074at2759"/>
<proteinExistence type="predicted"/>
<dbReference type="Proteomes" id="UP000887116">
    <property type="component" value="Unassembled WGS sequence"/>
</dbReference>
<reference evidence="1" key="1">
    <citation type="submission" date="2020-07" db="EMBL/GenBank/DDBJ databases">
        <title>Multicomponent nature underlies the extraordinary mechanical properties of spider dragline silk.</title>
        <authorList>
            <person name="Kono N."/>
            <person name="Nakamura H."/>
            <person name="Mori M."/>
            <person name="Yoshida Y."/>
            <person name="Ohtoshi R."/>
            <person name="Malay A.D."/>
            <person name="Moran D.A.P."/>
            <person name="Tomita M."/>
            <person name="Numata K."/>
            <person name="Arakawa K."/>
        </authorList>
    </citation>
    <scope>NUCLEOTIDE SEQUENCE</scope>
</reference>
<evidence type="ECO:0000313" key="2">
    <source>
        <dbReference type="Proteomes" id="UP000887116"/>
    </source>
</evidence>
<accession>A0A8X6H194</accession>
<comment type="caution">
    <text evidence="1">The sequence shown here is derived from an EMBL/GenBank/DDBJ whole genome shotgun (WGS) entry which is preliminary data.</text>
</comment>
<name>A0A8X6H194_TRICU</name>
<keyword evidence="2" id="KW-1185">Reference proteome</keyword>